<dbReference type="SUPFAM" id="SSF75304">
    <property type="entry name" value="Amidase signature (AS) enzymes"/>
    <property type="match status" value="1"/>
</dbReference>
<protein>
    <submittedName>
        <fullName evidence="2">Amidase signature domain-containing protein</fullName>
    </submittedName>
</protein>
<evidence type="ECO:0000313" key="2">
    <source>
        <dbReference type="EMBL" id="ORY31943.1"/>
    </source>
</evidence>
<organism evidence="2 3">
    <name type="scientific">Naematelia encephala</name>
    <dbReference type="NCBI Taxonomy" id="71784"/>
    <lineage>
        <taxon>Eukaryota</taxon>
        <taxon>Fungi</taxon>
        <taxon>Dikarya</taxon>
        <taxon>Basidiomycota</taxon>
        <taxon>Agaricomycotina</taxon>
        <taxon>Tremellomycetes</taxon>
        <taxon>Tremellales</taxon>
        <taxon>Naemateliaceae</taxon>
        <taxon>Naematelia</taxon>
    </lineage>
</organism>
<dbReference type="Proteomes" id="UP000193986">
    <property type="component" value="Unassembled WGS sequence"/>
</dbReference>
<feature type="domain" description="Amidase" evidence="1">
    <location>
        <begin position="35"/>
        <end position="264"/>
    </location>
</feature>
<dbReference type="EMBL" id="MCFC01000012">
    <property type="protein sequence ID" value="ORY31943.1"/>
    <property type="molecule type" value="Genomic_DNA"/>
</dbReference>
<sequence>MTVEYDTTGKIDVVRSTMEELVAAMKRGETTSEALVLEYLSRIEANDKQGLELQAILEIAPREKLLKAARKLDEERRNGRTRSKLHGLALLLKDCIATGPELGMETTAGTNALLGCKPAVNAELVENLLKAGILVIGKSNMTVLNGALGAGLRSGWSPRGGQTKTAYGKFDPGGSSTGSAVGTSEGFCSAGIGAETDGSLVSPSRVAALYGLKPTVGLVSVKGVIGITPKQDSLGPICKSPWDVAALLSILVTTPHDYTQYTSAPHVDLSSYRLGIPRINFEADKHGSDVDTFPDVPALEADARKLFDLALDKLRAAAAAVVDPADIPGAGDLGKVQDDSQGEWVGKRDLPFCVDAYEQYQAYFRDLRGGSITTLEDLIEWHDAHPEQSFIDPSNPARQSFLEHTAYTKGKPVKGYEESLAKLQVITDNVLATLDKDDLDALVFPSGFGGAGTWAAHMAAPGGLPIATVPIGLLSNGEPFGLYIIARRHDEGKLLSIMSACERLFPARAVPPNSR</sequence>
<dbReference type="InterPro" id="IPR023631">
    <property type="entry name" value="Amidase_dom"/>
</dbReference>
<dbReference type="STRING" id="71784.A0A1Y2BAU6"/>
<dbReference type="InParanoid" id="A0A1Y2BAU6"/>
<dbReference type="OrthoDB" id="566138at2759"/>
<reference evidence="2 3" key="1">
    <citation type="submission" date="2016-07" db="EMBL/GenBank/DDBJ databases">
        <title>Pervasive Adenine N6-methylation of Active Genes in Fungi.</title>
        <authorList>
            <consortium name="DOE Joint Genome Institute"/>
            <person name="Mondo S.J."/>
            <person name="Dannebaum R.O."/>
            <person name="Kuo R.C."/>
            <person name="Labutti K."/>
            <person name="Haridas S."/>
            <person name="Kuo A."/>
            <person name="Salamov A."/>
            <person name="Ahrendt S.R."/>
            <person name="Lipzen A."/>
            <person name="Sullivan W."/>
            <person name="Andreopoulos W.B."/>
            <person name="Clum A."/>
            <person name="Lindquist E."/>
            <person name="Daum C."/>
            <person name="Ramamoorthy G.K."/>
            <person name="Gryganskyi A."/>
            <person name="Culley D."/>
            <person name="Magnuson J.K."/>
            <person name="James T.Y."/>
            <person name="O'Malley M.A."/>
            <person name="Stajich J.E."/>
            <person name="Spatafora J.W."/>
            <person name="Visel A."/>
            <person name="Grigoriev I.V."/>
        </authorList>
    </citation>
    <scope>NUCLEOTIDE SEQUENCE [LARGE SCALE GENOMIC DNA]</scope>
    <source>
        <strain evidence="2 3">68-887.2</strain>
    </source>
</reference>
<evidence type="ECO:0000259" key="1">
    <source>
        <dbReference type="Pfam" id="PF01425"/>
    </source>
</evidence>
<dbReference type="FunCoup" id="A0A1Y2BAU6">
    <property type="interactions" value="174"/>
</dbReference>
<comment type="caution">
    <text evidence="2">The sequence shown here is derived from an EMBL/GenBank/DDBJ whole genome shotgun (WGS) entry which is preliminary data.</text>
</comment>
<keyword evidence="3" id="KW-1185">Reference proteome</keyword>
<name>A0A1Y2BAU6_9TREE</name>
<dbReference type="Gene3D" id="3.90.1300.10">
    <property type="entry name" value="Amidase signature (AS) domain"/>
    <property type="match status" value="1"/>
</dbReference>
<dbReference type="AlphaFoldDB" id="A0A1Y2BAU6"/>
<gene>
    <name evidence="2" type="ORF">BCR39DRAFT_524725</name>
</gene>
<dbReference type="InterPro" id="IPR036928">
    <property type="entry name" value="AS_sf"/>
</dbReference>
<dbReference type="PANTHER" id="PTHR42678">
    <property type="entry name" value="AMIDASE"/>
    <property type="match status" value="1"/>
</dbReference>
<accession>A0A1Y2BAU6</accession>
<dbReference type="PANTHER" id="PTHR42678:SF34">
    <property type="entry name" value="OS04G0183300 PROTEIN"/>
    <property type="match status" value="1"/>
</dbReference>
<dbReference type="Pfam" id="PF01425">
    <property type="entry name" value="Amidase"/>
    <property type="match status" value="1"/>
</dbReference>
<proteinExistence type="predicted"/>
<evidence type="ECO:0000313" key="3">
    <source>
        <dbReference type="Proteomes" id="UP000193986"/>
    </source>
</evidence>